<reference evidence="1 2" key="1">
    <citation type="journal article" date="2019" name="Sci. Rep.">
        <title>Orb-weaving spider Araneus ventricosus genome elucidates the spidroin gene catalogue.</title>
        <authorList>
            <person name="Kono N."/>
            <person name="Nakamura H."/>
            <person name="Ohtoshi R."/>
            <person name="Moran D.A.P."/>
            <person name="Shinohara A."/>
            <person name="Yoshida Y."/>
            <person name="Fujiwara M."/>
            <person name="Mori M."/>
            <person name="Tomita M."/>
            <person name="Arakawa K."/>
        </authorList>
    </citation>
    <scope>NUCLEOTIDE SEQUENCE [LARGE SCALE GENOMIC DNA]</scope>
</reference>
<protein>
    <submittedName>
        <fullName evidence="1">Uncharacterized protein</fullName>
    </submittedName>
</protein>
<dbReference type="EMBL" id="BGPR01003832">
    <property type="protein sequence ID" value="GBM92935.1"/>
    <property type="molecule type" value="Genomic_DNA"/>
</dbReference>
<keyword evidence="2" id="KW-1185">Reference proteome</keyword>
<organism evidence="1 2">
    <name type="scientific">Araneus ventricosus</name>
    <name type="common">Orbweaver spider</name>
    <name type="synonym">Epeira ventricosa</name>
    <dbReference type="NCBI Taxonomy" id="182803"/>
    <lineage>
        <taxon>Eukaryota</taxon>
        <taxon>Metazoa</taxon>
        <taxon>Ecdysozoa</taxon>
        <taxon>Arthropoda</taxon>
        <taxon>Chelicerata</taxon>
        <taxon>Arachnida</taxon>
        <taxon>Araneae</taxon>
        <taxon>Araneomorphae</taxon>
        <taxon>Entelegynae</taxon>
        <taxon>Araneoidea</taxon>
        <taxon>Araneidae</taxon>
        <taxon>Araneus</taxon>
    </lineage>
</organism>
<sequence length="101" mass="11718">MFIESESTELFLAAREITGVRDSCRLRGRSPKIWIFKEKVSKIPAFDTVDSKTVCEKLWINLRSEPKEQINLDQSNDELQFNLNIATSFLTCDCIFFLIPQ</sequence>
<evidence type="ECO:0000313" key="1">
    <source>
        <dbReference type="EMBL" id="GBM92935.1"/>
    </source>
</evidence>
<accession>A0A4Y2JT10</accession>
<comment type="caution">
    <text evidence="1">The sequence shown here is derived from an EMBL/GenBank/DDBJ whole genome shotgun (WGS) entry which is preliminary data.</text>
</comment>
<evidence type="ECO:0000313" key="2">
    <source>
        <dbReference type="Proteomes" id="UP000499080"/>
    </source>
</evidence>
<proteinExistence type="predicted"/>
<name>A0A4Y2JT10_ARAVE</name>
<dbReference type="Proteomes" id="UP000499080">
    <property type="component" value="Unassembled WGS sequence"/>
</dbReference>
<dbReference type="AlphaFoldDB" id="A0A4Y2JT10"/>
<gene>
    <name evidence="1" type="ORF">AVEN_136427_1</name>
</gene>